<dbReference type="AlphaFoldDB" id="A0A4S8JCP5"/>
<reference evidence="1 2" key="1">
    <citation type="journal article" date="2019" name="Nat. Plants">
        <title>Genome sequencing of Musa balbisiana reveals subgenome evolution and function divergence in polyploid bananas.</title>
        <authorList>
            <person name="Yao X."/>
        </authorList>
    </citation>
    <scope>NUCLEOTIDE SEQUENCE [LARGE SCALE GENOMIC DNA]</scope>
    <source>
        <strain evidence="2">cv. DH-PKW</strain>
        <tissue evidence="1">Leaves</tissue>
    </source>
</reference>
<evidence type="ECO:0000313" key="1">
    <source>
        <dbReference type="EMBL" id="THU59129.1"/>
    </source>
</evidence>
<protein>
    <submittedName>
        <fullName evidence="1">Uncharacterized protein</fullName>
    </submittedName>
</protein>
<gene>
    <name evidence="1" type="ORF">C4D60_Mb03t21730</name>
</gene>
<evidence type="ECO:0000313" key="2">
    <source>
        <dbReference type="Proteomes" id="UP000317650"/>
    </source>
</evidence>
<dbReference type="Proteomes" id="UP000317650">
    <property type="component" value="Chromosome 3"/>
</dbReference>
<keyword evidence="2" id="KW-1185">Reference proteome</keyword>
<comment type="caution">
    <text evidence="1">The sequence shown here is derived from an EMBL/GenBank/DDBJ whole genome shotgun (WGS) entry which is preliminary data.</text>
</comment>
<proteinExistence type="predicted"/>
<dbReference type="EMBL" id="PYDT01000006">
    <property type="protein sequence ID" value="THU59129.1"/>
    <property type="molecule type" value="Genomic_DNA"/>
</dbReference>
<accession>A0A4S8JCP5</accession>
<organism evidence="1 2">
    <name type="scientific">Musa balbisiana</name>
    <name type="common">Banana</name>
    <dbReference type="NCBI Taxonomy" id="52838"/>
    <lineage>
        <taxon>Eukaryota</taxon>
        <taxon>Viridiplantae</taxon>
        <taxon>Streptophyta</taxon>
        <taxon>Embryophyta</taxon>
        <taxon>Tracheophyta</taxon>
        <taxon>Spermatophyta</taxon>
        <taxon>Magnoliopsida</taxon>
        <taxon>Liliopsida</taxon>
        <taxon>Zingiberales</taxon>
        <taxon>Musaceae</taxon>
        <taxon>Musa</taxon>
    </lineage>
</organism>
<sequence length="108" mass="12105">MAHAAPAPSEERFLPVTDHLKSSSAEFTTQVIVSLGAARSTSFRGESRFRRRRHRSGTTPFLVIECPLLDVRFDFCRLDHKIGDGGQFRLRLGVSSEEKWNDATGQEA</sequence>
<name>A0A4S8JCP5_MUSBA</name>